<reference evidence="3" key="1">
    <citation type="journal article" date="2019" name="Curr. Biol.">
        <title>Genome Sequence of Striga asiatica Provides Insight into the Evolution of Plant Parasitism.</title>
        <authorList>
            <person name="Yoshida S."/>
            <person name="Kim S."/>
            <person name="Wafula E.K."/>
            <person name="Tanskanen J."/>
            <person name="Kim Y.M."/>
            <person name="Honaas L."/>
            <person name="Yang Z."/>
            <person name="Spallek T."/>
            <person name="Conn C.E."/>
            <person name="Ichihashi Y."/>
            <person name="Cheong K."/>
            <person name="Cui S."/>
            <person name="Der J.P."/>
            <person name="Gundlach H."/>
            <person name="Jiao Y."/>
            <person name="Hori C."/>
            <person name="Ishida J.K."/>
            <person name="Kasahara H."/>
            <person name="Kiba T."/>
            <person name="Kim M.S."/>
            <person name="Koo N."/>
            <person name="Laohavisit A."/>
            <person name="Lee Y.H."/>
            <person name="Lumba S."/>
            <person name="McCourt P."/>
            <person name="Mortimer J.C."/>
            <person name="Mutuku J.M."/>
            <person name="Nomura T."/>
            <person name="Sasaki-Sekimoto Y."/>
            <person name="Seto Y."/>
            <person name="Wang Y."/>
            <person name="Wakatake T."/>
            <person name="Sakakibara H."/>
            <person name="Demura T."/>
            <person name="Yamaguchi S."/>
            <person name="Yoneyama K."/>
            <person name="Manabe R.I."/>
            <person name="Nelson D.C."/>
            <person name="Schulman A.H."/>
            <person name="Timko M.P."/>
            <person name="dePamphilis C.W."/>
            <person name="Choi D."/>
            <person name="Shirasu K."/>
        </authorList>
    </citation>
    <scope>NUCLEOTIDE SEQUENCE [LARGE SCALE GENOMIC DNA]</scope>
    <source>
        <strain evidence="3">cv. UVA1</strain>
    </source>
</reference>
<evidence type="ECO:0000313" key="2">
    <source>
        <dbReference type="EMBL" id="GER34720.1"/>
    </source>
</evidence>
<keyword evidence="2" id="KW-0132">Cell division</keyword>
<keyword evidence="3" id="KW-1185">Reference proteome</keyword>
<keyword evidence="2" id="KW-0131">Cell cycle</keyword>
<organism evidence="2 3">
    <name type="scientific">Striga asiatica</name>
    <name type="common">Asiatic witchweed</name>
    <name type="synonym">Buchnera asiatica</name>
    <dbReference type="NCBI Taxonomy" id="4170"/>
    <lineage>
        <taxon>Eukaryota</taxon>
        <taxon>Viridiplantae</taxon>
        <taxon>Streptophyta</taxon>
        <taxon>Embryophyta</taxon>
        <taxon>Tracheophyta</taxon>
        <taxon>Spermatophyta</taxon>
        <taxon>Magnoliopsida</taxon>
        <taxon>eudicotyledons</taxon>
        <taxon>Gunneridae</taxon>
        <taxon>Pentapetalae</taxon>
        <taxon>asterids</taxon>
        <taxon>lamiids</taxon>
        <taxon>Lamiales</taxon>
        <taxon>Orobanchaceae</taxon>
        <taxon>Buchnereae</taxon>
        <taxon>Striga</taxon>
    </lineage>
</organism>
<dbReference type="GO" id="GO:0051301">
    <property type="term" value="P:cell division"/>
    <property type="evidence" value="ECO:0007669"/>
    <property type="project" value="UniProtKB-KW"/>
</dbReference>
<sequence length="307" mass="34418">MAMATYCCLCQLSNVFTPVLVNMRKKFLTNPNPNFGSGFWTVVLPDFLVFEFVIRLGVLVVVLMCVRVLYDLKADRLSFVPDDCLKDTGKISFGRGNYVLHLAKFIILIDAALSVQSDAPKASELRAKAEAQLHALRRLRMCFRDICNRVLYDKRFSAFKMDDDAPKCNYPKSYGHVHGMLSQMDLSLVAFCDSIADEGGPVSLTHGCLCCIGCFSEMICFEELVSSKRSDDAEEFGFFSDSVGLSRIMVGLDSSSSSPSLSHPLVEEKQPPKQWCVSSFLMEGLHKSTEQASKREEVLERQRKILE</sequence>
<accession>A0A5A7PPJ0</accession>
<gene>
    <name evidence="2" type="ORF">STAS_10977</name>
</gene>
<comment type="caution">
    <text evidence="2">The sequence shown here is derived from an EMBL/GenBank/DDBJ whole genome shotgun (WGS) entry which is preliminary data.</text>
</comment>
<dbReference type="EMBL" id="BKCP01004949">
    <property type="protein sequence ID" value="GER34720.1"/>
    <property type="molecule type" value="Genomic_DNA"/>
</dbReference>
<keyword evidence="1" id="KW-0812">Transmembrane</keyword>
<keyword evidence="1" id="KW-1133">Transmembrane helix</keyword>
<name>A0A5A7PPJ0_STRAF</name>
<dbReference type="Proteomes" id="UP000325081">
    <property type="component" value="Unassembled WGS sequence"/>
</dbReference>
<dbReference type="AlphaFoldDB" id="A0A5A7PPJ0"/>
<evidence type="ECO:0000256" key="1">
    <source>
        <dbReference type="SAM" id="Phobius"/>
    </source>
</evidence>
<evidence type="ECO:0000313" key="3">
    <source>
        <dbReference type="Proteomes" id="UP000325081"/>
    </source>
</evidence>
<protein>
    <submittedName>
        <fullName evidence="2">Cell division cycle protein 48</fullName>
    </submittedName>
</protein>
<feature type="transmembrane region" description="Helical" evidence="1">
    <location>
        <begin position="47"/>
        <end position="70"/>
    </location>
</feature>
<proteinExistence type="predicted"/>
<keyword evidence="1" id="KW-0472">Membrane</keyword>